<comment type="similarity">
    <text evidence="1">Belongs to the LOB domain-containing protein family.</text>
</comment>
<evidence type="ECO:0000313" key="3">
    <source>
        <dbReference type="EMBL" id="KAH6827718.1"/>
    </source>
</evidence>
<feature type="domain" description="LOB" evidence="2">
    <location>
        <begin position="6"/>
        <end position="108"/>
    </location>
</feature>
<evidence type="ECO:0000256" key="1">
    <source>
        <dbReference type="ARBA" id="ARBA00005474"/>
    </source>
</evidence>
<sequence length="174" mass="19401">MAGAGSSCGACKFLRRRCIPGCTFAPYFSYEQAAAHFAAAHRVFGASNVSKMLLRLPLQNRGDAAAMICYEAIARVHDPVYGCVAHIFSLQHQVAMLKEEIESIEMQMANFHSFASDHEQSLCVLLDADASVDINQACCSHIELQRPQIEHDFCFQSSNLEKMLQELRGDYCYL</sequence>
<dbReference type="PANTHER" id="PTHR31529">
    <property type="entry name" value="LOB DOMAIN CONTAINING PROTEIN"/>
    <property type="match status" value="1"/>
</dbReference>
<organism evidence="3 4">
    <name type="scientific">Perilla frutescens var. hirtella</name>
    <name type="common">Perilla citriodora</name>
    <name type="synonym">Perilla setoyensis</name>
    <dbReference type="NCBI Taxonomy" id="608512"/>
    <lineage>
        <taxon>Eukaryota</taxon>
        <taxon>Viridiplantae</taxon>
        <taxon>Streptophyta</taxon>
        <taxon>Embryophyta</taxon>
        <taxon>Tracheophyta</taxon>
        <taxon>Spermatophyta</taxon>
        <taxon>Magnoliopsida</taxon>
        <taxon>eudicotyledons</taxon>
        <taxon>Gunneridae</taxon>
        <taxon>Pentapetalae</taxon>
        <taxon>asterids</taxon>
        <taxon>lamiids</taxon>
        <taxon>Lamiales</taxon>
        <taxon>Lamiaceae</taxon>
        <taxon>Nepetoideae</taxon>
        <taxon>Elsholtzieae</taxon>
        <taxon>Perilla</taxon>
    </lineage>
</organism>
<dbReference type="AlphaFoldDB" id="A0AAD4J6Z4"/>
<dbReference type="InterPro" id="IPR004883">
    <property type="entry name" value="LOB"/>
</dbReference>
<dbReference type="GO" id="GO:0005634">
    <property type="term" value="C:nucleus"/>
    <property type="evidence" value="ECO:0007669"/>
    <property type="project" value="TreeGrafter"/>
</dbReference>
<comment type="caution">
    <text evidence="3">The sequence shown here is derived from an EMBL/GenBank/DDBJ whole genome shotgun (WGS) entry which is preliminary data.</text>
</comment>
<evidence type="ECO:0000259" key="2">
    <source>
        <dbReference type="PROSITE" id="PS50891"/>
    </source>
</evidence>
<keyword evidence="4" id="KW-1185">Reference proteome</keyword>
<dbReference type="GO" id="GO:0009755">
    <property type="term" value="P:hormone-mediated signaling pathway"/>
    <property type="evidence" value="ECO:0007669"/>
    <property type="project" value="TreeGrafter"/>
</dbReference>
<accession>A0AAD4J6Z4</accession>
<name>A0AAD4J6Z4_PERFH</name>
<dbReference type="GO" id="GO:0045893">
    <property type="term" value="P:positive regulation of DNA-templated transcription"/>
    <property type="evidence" value="ECO:0007669"/>
    <property type="project" value="TreeGrafter"/>
</dbReference>
<dbReference type="EMBL" id="SDAM02000142">
    <property type="protein sequence ID" value="KAH6827718.1"/>
    <property type="molecule type" value="Genomic_DNA"/>
</dbReference>
<dbReference type="PROSITE" id="PS50891">
    <property type="entry name" value="LOB"/>
    <property type="match status" value="1"/>
</dbReference>
<dbReference type="PANTHER" id="PTHR31529:SF26">
    <property type="entry name" value="LOB DOMAIN-CONTAINING PROTEIN CRL1"/>
    <property type="match status" value="1"/>
</dbReference>
<proteinExistence type="inferred from homology"/>
<dbReference type="Pfam" id="PF03195">
    <property type="entry name" value="LOB"/>
    <property type="match status" value="1"/>
</dbReference>
<evidence type="ECO:0000313" key="4">
    <source>
        <dbReference type="Proteomes" id="UP001190926"/>
    </source>
</evidence>
<protein>
    <submittedName>
        <fullName evidence="3">LOB domain-containing protein 33</fullName>
    </submittedName>
</protein>
<dbReference type="Proteomes" id="UP001190926">
    <property type="component" value="Unassembled WGS sequence"/>
</dbReference>
<reference evidence="3 4" key="1">
    <citation type="journal article" date="2021" name="Nat. Commun.">
        <title>Incipient diploidization of the medicinal plant Perilla within 10,000 years.</title>
        <authorList>
            <person name="Zhang Y."/>
            <person name="Shen Q."/>
            <person name="Leng L."/>
            <person name="Zhang D."/>
            <person name="Chen S."/>
            <person name="Shi Y."/>
            <person name="Ning Z."/>
            <person name="Chen S."/>
        </authorList>
    </citation>
    <scope>NUCLEOTIDE SEQUENCE [LARGE SCALE GENOMIC DNA]</scope>
    <source>
        <strain evidence="4">cv. PC099</strain>
    </source>
</reference>
<gene>
    <name evidence="3" type="ORF">C2S53_015686</name>
</gene>